<protein>
    <recommendedName>
        <fullName evidence="1">DUF6701 domain-containing protein</fullName>
    </recommendedName>
</protein>
<gene>
    <name evidence="2" type="ORF">RAE19_08560</name>
</gene>
<comment type="caution">
    <text evidence="2">The sequence shown here is derived from an EMBL/GenBank/DDBJ whole genome shotgun (WGS) entry which is preliminary data.</text>
</comment>
<evidence type="ECO:0000313" key="3">
    <source>
        <dbReference type="Proteomes" id="UP001321700"/>
    </source>
</evidence>
<organism evidence="2 3">
    <name type="scientific">Rhodoferax potami</name>
    <dbReference type="NCBI Taxonomy" id="3068338"/>
    <lineage>
        <taxon>Bacteria</taxon>
        <taxon>Pseudomonadati</taxon>
        <taxon>Pseudomonadota</taxon>
        <taxon>Betaproteobacteria</taxon>
        <taxon>Burkholderiales</taxon>
        <taxon>Comamonadaceae</taxon>
        <taxon>Rhodoferax</taxon>
    </lineage>
</organism>
<dbReference type="RefSeq" id="WP_313874473.1">
    <property type="nucleotide sequence ID" value="NZ_JAVBIK010000001.1"/>
</dbReference>
<keyword evidence="3" id="KW-1185">Reference proteome</keyword>
<accession>A0ABU3KLS7</accession>
<name>A0ABU3KLS7_9BURK</name>
<dbReference type="Proteomes" id="UP001321700">
    <property type="component" value="Unassembled WGS sequence"/>
</dbReference>
<dbReference type="EMBL" id="JAVBIK010000001">
    <property type="protein sequence ID" value="MDT7518755.1"/>
    <property type="molecule type" value="Genomic_DNA"/>
</dbReference>
<evidence type="ECO:0000313" key="2">
    <source>
        <dbReference type="EMBL" id="MDT7518755.1"/>
    </source>
</evidence>
<dbReference type="InterPro" id="IPR046524">
    <property type="entry name" value="DUF6701"/>
</dbReference>
<sequence length="997" mass="103315">MTTRIKVFFRFLRSMVWRWVACVALGLLPVAALAIEFNNTGGNTATNGLRVFIDANTQIQVARLNGTGQVFQPNTAPPSNDLDNGVFLRANGRLYGPSNFRLGTTTRQSYDTQTISATTPANPAVAGVQQAATSTLAVTNGPQVSIVWKYTTPLDFLIAEVTVVIPSGFAVSATNPVRYSHAFDTFLGGSDLGCGVTFVDSNGKRVIGTYPPPFGACTSTTAIPAGVTIVESFRERSGLPFSQYCANTWDTFWDAGDTCSVNKATPMINTVSGTLRDTGIGIQYQFIAPGTYTFSYDFVVGSPTVPPYDHLEIRHDGMGTLCPEPVQVLACLVSTVPCPAASIVSTGTLTGQVTTTPGVPAVSKTPSTFTVGSGNSIQTVTLQASASGAVVLGSTGLSTIPLNGTRCFNTMTGTQSCAMTFVGTPCVGGYDCLETGAVYNNVIATSTGRNPLNTKLSGTPFNFDVMAVLADGTPALTYTATSGVTVELFDQPATAPASCSAYTGPIASRNITFATTDLGRKAMPTPITMPTAHRNVICRVTDTNVSPTLYACSSDRFAIRPQSLAVTTASQTNTGLTGTPRAVAGSNFDLSASSGVTGGYTGTPAIDETKVVDHNNATIQASTLTGAFGAATGVTATGNSFRYTDVGNIQFQADAVVDTAFAAIDAAAGDCVANSSSNTLTGGRYGCNIGSNASARMGRWYPSHYSFSGSLTPACTAGGFTYMGQDALAVNLVVKAHATTGGPASATDPVVSRLVSGFTGAASVTFSGDNASSPVAITRLVNIPAFPVMPSNSLWNLGQVSITDTFAFSKLTTPDGPFDSFRIQAAVADADGSTLIGPTTATGTTRIRYGQLRLGNAYGSELLPLPIPVEARYWNGSAYVLNTLDSCTAFAASAIQMGSYTENLNNCETQLSPTSSQTLAAGRLSSLQLSKPGKGNSGSVLLTLNVAATPVASATTCVSATATPATAANMPWFGTNPAARATFGKYRSPLIYLRENY</sequence>
<feature type="domain" description="DUF6701" evidence="1">
    <location>
        <begin position="541"/>
        <end position="995"/>
    </location>
</feature>
<evidence type="ECO:0000259" key="1">
    <source>
        <dbReference type="Pfam" id="PF20419"/>
    </source>
</evidence>
<proteinExistence type="predicted"/>
<reference evidence="2 3" key="1">
    <citation type="submission" date="2023-08" db="EMBL/GenBank/DDBJ databases">
        <title>Rhodoferax potami sp. nov. and Rhodoferax mekongensis sp. nov., isolated from the Mekong River in Thailand.</title>
        <authorList>
            <person name="Kitikhun S."/>
            <person name="Charoenyingcharoen P."/>
            <person name="Siriarchawattana P."/>
            <person name="Likhitrattanapisal S."/>
            <person name="Nilsakha T."/>
            <person name="Chanpet A."/>
            <person name="Rattanawaree P."/>
            <person name="Ingsriswang S."/>
        </authorList>
    </citation>
    <scope>NUCLEOTIDE SEQUENCE [LARGE SCALE GENOMIC DNA]</scope>
    <source>
        <strain evidence="2 3">TBRC 17660</strain>
    </source>
</reference>
<dbReference type="Pfam" id="PF20419">
    <property type="entry name" value="DUF6701"/>
    <property type="match status" value="1"/>
</dbReference>